<protein>
    <submittedName>
        <fullName evidence="2">Uncharacterized protein</fullName>
    </submittedName>
</protein>
<feature type="region of interest" description="Disordered" evidence="1">
    <location>
        <begin position="21"/>
        <end position="47"/>
    </location>
</feature>
<evidence type="ECO:0000256" key="1">
    <source>
        <dbReference type="SAM" id="MobiDB-lite"/>
    </source>
</evidence>
<feature type="compositionally biased region" description="Pro residues" evidence="1">
    <location>
        <begin position="21"/>
        <end position="46"/>
    </location>
</feature>
<keyword evidence="3" id="KW-1185">Reference proteome</keyword>
<evidence type="ECO:0000313" key="2">
    <source>
        <dbReference type="EMBL" id="MDC0723249.1"/>
    </source>
</evidence>
<dbReference type="EMBL" id="JAQNDL010000005">
    <property type="protein sequence ID" value="MDC0723249.1"/>
    <property type="molecule type" value="Genomic_DNA"/>
</dbReference>
<name>A0ABT5ED47_9BACT</name>
<sequence>MRFAPPALLVSLLVGCGGEAPPPPPAPVQAPAPAPAPEPEAPPPPSGRVLLVASEFGLSPLACYLDASQQFAGGADCLVLAPEGTEVWLMSGAPAKVVGRAVAACPGVGEPEPTLVIDAPPEALRGDALVPASLKGALVYVTPTPPPEADRDAPAELRARIAETITAAAPGLKVSKLRIDQHARLDLDGDGSPEALVAAVVPDPKDAEANLRFSGLFLVPASGAPVLLRSRVDTRERYALLGALDLDGDGPRELYLNTYGDDGFSLSLESRGPSGLQSLGRWACG</sequence>
<reference evidence="2 3" key="1">
    <citation type="submission" date="2022-11" db="EMBL/GenBank/DDBJ databases">
        <title>Minimal conservation of predation-associated metabolite biosynthetic gene clusters underscores biosynthetic potential of Myxococcota including descriptions for ten novel species: Archangium lansinium sp. nov., Myxococcus landrumus sp. nov., Nannocystis bai.</title>
        <authorList>
            <person name="Ahearne A."/>
            <person name="Stevens C."/>
            <person name="Dowd S."/>
        </authorList>
    </citation>
    <scope>NUCLEOTIDE SEQUENCE [LARGE SCALE GENOMIC DNA]</scope>
    <source>
        <strain evidence="2 3">BB15-2</strain>
    </source>
</reference>
<dbReference type="InterPro" id="IPR028994">
    <property type="entry name" value="Integrin_alpha_N"/>
</dbReference>
<dbReference type="PROSITE" id="PS51257">
    <property type="entry name" value="PROKAR_LIPOPROTEIN"/>
    <property type="match status" value="1"/>
</dbReference>
<organism evidence="2 3">
    <name type="scientific">Nannocystis bainbridge</name>
    <dbReference type="NCBI Taxonomy" id="2995303"/>
    <lineage>
        <taxon>Bacteria</taxon>
        <taxon>Pseudomonadati</taxon>
        <taxon>Myxococcota</taxon>
        <taxon>Polyangia</taxon>
        <taxon>Nannocystales</taxon>
        <taxon>Nannocystaceae</taxon>
        <taxon>Nannocystis</taxon>
    </lineage>
</organism>
<comment type="caution">
    <text evidence="2">The sequence shown here is derived from an EMBL/GenBank/DDBJ whole genome shotgun (WGS) entry which is preliminary data.</text>
</comment>
<dbReference type="RefSeq" id="WP_272091791.1">
    <property type="nucleotide sequence ID" value="NZ_JAQNDL010000005.1"/>
</dbReference>
<dbReference type="SUPFAM" id="SSF69318">
    <property type="entry name" value="Integrin alpha N-terminal domain"/>
    <property type="match status" value="1"/>
</dbReference>
<dbReference type="Proteomes" id="UP001221686">
    <property type="component" value="Unassembled WGS sequence"/>
</dbReference>
<evidence type="ECO:0000313" key="3">
    <source>
        <dbReference type="Proteomes" id="UP001221686"/>
    </source>
</evidence>
<proteinExistence type="predicted"/>
<accession>A0ABT5ED47</accession>
<gene>
    <name evidence="2" type="ORF">POL25_40560</name>
</gene>